<proteinExistence type="predicted"/>
<gene>
    <name evidence="2" type="ORF">C4520_20300</name>
</gene>
<evidence type="ECO:0000313" key="3">
    <source>
        <dbReference type="Proteomes" id="UP000265882"/>
    </source>
</evidence>
<feature type="domain" description="DUF362" evidence="1">
    <location>
        <begin position="86"/>
        <end position="302"/>
    </location>
</feature>
<protein>
    <submittedName>
        <fullName evidence="2">DUF362 domain-containing protein</fullName>
    </submittedName>
</protein>
<dbReference type="EMBL" id="QZKU01000136">
    <property type="protein sequence ID" value="RJP15284.1"/>
    <property type="molecule type" value="Genomic_DNA"/>
</dbReference>
<name>A0A3A4NJ68_ABYX5</name>
<comment type="caution">
    <text evidence="2">The sequence shown here is derived from an EMBL/GenBank/DDBJ whole genome shotgun (WGS) entry which is preliminary data.</text>
</comment>
<sequence length="404" mass="43775">MNFLHKCQIDRRRFLKISAAGAAAASTALRPETAHAKLSVPQPGPETSVHLAGVPKGAAEEALIKAVRTAAESATDFSWLSAGDTVFIKPALNSGNPYPATTHPAGIAAMVALLKEKGAGRVIVSDTAGIEHVRFYRDKITGSSRRLMQNSGIARAAESAGAELYFPEEEGWNAFFEDGPASKSHWKAGIMMPKVLKEVDHIILMPRCSRHPLAGSTLGLKAAVGYWRTDSRLEYHHDAATFQEKTAEANWVPSLREKQRLVLTTATRTQATYGPDKGYATDPDIGLIVASQCVVAHDMVSLAWLLENRKLAPESEKTGSSDPYTSQAIVGIANRVVVNWLGGIISALTAERLIRNDIDAIWDDRILNRAFHLLGGVPRVALLDPTETVPLETKQKLAQMVTFA</sequence>
<dbReference type="Proteomes" id="UP000265882">
    <property type="component" value="Unassembled WGS sequence"/>
</dbReference>
<evidence type="ECO:0000259" key="1">
    <source>
        <dbReference type="Pfam" id="PF04015"/>
    </source>
</evidence>
<reference evidence="2 3" key="1">
    <citation type="journal article" date="2017" name="ISME J.">
        <title>Energy and carbon metabolisms in a deep terrestrial subsurface fluid microbial community.</title>
        <authorList>
            <person name="Momper L."/>
            <person name="Jungbluth S.P."/>
            <person name="Lee M.D."/>
            <person name="Amend J.P."/>
        </authorList>
    </citation>
    <scope>NUCLEOTIDE SEQUENCE [LARGE SCALE GENOMIC DNA]</scope>
    <source>
        <strain evidence="2">SURF_5</strain>
    </source>
</reference>
<dbReference type="Pfam" id="PF04015">
    <property type="entry name" value="DUF362"/>
    <property type="match status" value="1"/>
</dbReference>
<dbReference type="Pfam" id="PF10518">
    <property type="entry name" value="TAT_signal"/>
    <property type="match status" value="1"/>
</dbReference>
<dbReference type="NCBIfam" id="TIGR01409">
    <property type="entry name" value="TAT_signal_seq"/>
    <property type="match status" value="1"/>
</dbReference>
<evidence type="ECO:0000313" key="2">
    <source>
        <dbReference type="EMBL" id="RJP15284.1"/>
    </source>
</evidence>
<organism evidence="2 3">
    <name type="scientific">Abyssobacteria bacterium (strain SURF_5)</name>
    <dbReference type="NCBI Taxonomy" id="2093360"/>
    <lineage>
        <taxon>Bacteria</taxon>
        <taxon>Pseudomonadati</taxon>
        <taxon>Candidatus Hydrogenedentota</taxon>
        <taxon>Candidatus Abyssobacteria</taxon>
    </lineage>
</organism>
<dbReference type="AlphaFoldDB" id="A0A3A4NJ68"/>
<dbReference type="InterPro" id="IPR007160">
    <property type="entry name" value="DUF362"/>
</dbReference>
<dbReference type="InterPro" id="IPR006311">
    <property type="entry name" value="TAT_signal"/>
</dbReference>
<dbReference type="InterPro" id="IPR019546">
    <property type="entry name" value="TAT_signal_bac_arc"/>
</dbReference>
<accession>A0A3A4NJ68</accession>
<dbReference type="PROSITE" id="PS51318">
    <property type="entry name" value="TAT"/>
    <property type="match status" value="1"/>
</dbReference>